<dbReference type="InterPro" id="IPR011257">
    <property type="entry name" value="DNA_glycosylase"/>
</dbReference>
<dbReference type="Gene3D" id="1.10.1670.10">
    <property type="entry name" value="Helix-hairpin-Helix base-excision DNA repair enzymes (C-terminal)"/>
    <property type="match status" value="1"/>
</dbReference>
<proteinExistence type="predicted"/>
<dbReference type="GO" id="GO:0004519">
    <property type="term" value="F:endonuclease activity"/>
    <property type="evidence" value="ECO:0007669"/>
    <property type="project" value="UniProtKB-KW"/>
</dbReference>
<reference evidence="1 2" key="1">
    <citation type="submission" date="2012-12" db="EMBL/GenBank/DDBJ databases">
        <authorList>
            <person name="Sencilo A."/>
            <person name="Jacobs-Sera D."/>
            <person name="Russell D.A."/>
            <person name="Ko C."/>
            <person name="Atanasova N."/>
            <person name="Osterlund E."/>
            <person name="Oksanen H.M."/>
            <person name="Bamford D.H."/>
            <person name="Hatfull G.F."/>
            <person name="Roine E."/>
            <person name="Hendrix R.W."/>
        </authorList>
    </citation>
    <scope>NUCLEOTIDE SEQUENCE [LARGE SCALE GENOMIC DNA]</scope>
</reference>
<evidence type="ECO:0000313" key="1">
    <source>
        <dbReference type="EMBL" id="AGM11509.1"/>
    </source>
</evidence>
<dbReference type="GeneID" id="16193937"/>
<protein>
    <submittedName>
        <fullName evidence="1">Endonuclease III</fullName>
    </submittedName>
</protein>
<dbReference type="KEGG" id="vg:16193937"/>
<sequence>MSMHKAERIYRDFSKERGPFEQMDFPEKRLLDAVGGNNEYEDAMLLTAFSTCDYNRDAMQLTDNLIELYEESGVYFAPKTYSKDGSEDELAEVLEGIGFRYPNRDAHALFVNYEIIADKYGTIQNLLKGVNYDAPKLVYRLREDDFLCVKGKKIAPMYARFLSDYIHSLDRLWELDIPVDTHIRRLSHDMFHSDLSDDEIRQRWRNIGHNTGVSPHVVDGALWLIGNNWDDWGENYWNEV</sequence>
<dbReference type="InterPro" id="IPR023170">
    <property type="entry name" value="HhH_base_excis_C"/>
</dbReference>
<dbReference type="GO" id="GO:0006281">
    <property type="term" value="P:DNA repair"/>
    <property type="evidence" value="ECO:0007669"/>
    <property type="project" value="InterPro"/>
</dbReference>
<keyword evidence="1" id="KW-0540">Nuclease</keyword>
<dbReference type="Proteomes" id="UP000202786">
    <property type="component" value="Segment"/>
</dbReference>
<keyword evidence="2" id="KW-1185">Reference proteome</keyword>
<keyword evidence="1" id="KW-0378">Hydrolase</keyword>
<evidence type="ECO:0000313" key="2">
    <source>
        <dbReference type="Proteomes" id="UP000202786"/>
    </source>
</evidence>
<organism evidence="1 2">
    <name type="scientific">Halogranum tailed virus 1</name>
    <dbReference type="NCBI Taxonomy" id="1273749"/>
    <lineage>
        <taxon>Viruses</taxon>
        <taxon>Duplodnaviria</taxon>
        <taxon>Heunggongvirae</taxon>
        <taxon>Uroviricota</taxon>
        <taxon>Caudoviricetes</taxon>
        <taxon>Thumleimavirales</taxon>
        <taxon>Halomagnusviridae</taxon>
        <taxon>Hagravirus</taxon>
        <taxon>Hagravirus capitaneum</taxon>
        <taxon>Hagravirus HGTV1</taxon>
    </lineage>
</organism>
<dbReference type="EMBL" id="KC292026">
    <property type="protein sequence ID" value="AGM11509.1"/>
    <property type="molecule type" value="Genomic_DNA"/>
</dbReference>
<dbReference type="RefSeq" id="YP_008059387.1">
    <property type="nucleotide sequence ID" value="NC_021328.1"/>
</dbReference>
<gene>
    <name evidence="1" type="primary">212</name>
    <name evidence="1" type="ORF">HGTV1_212</name>
</gene>
<keyword evidence="1" id="KW-0255">Endonuclease</keyword>
<name>R4T712_9CAUD</name>
<dbReference type="SUPFAM" id="SSF48150">
    <property type="entry name" value="DNA-glycosylase"/>
    <property type="match status" value="1"/>
</dbReference>
<accession>R4T712</accession>